<dbReference type="AlphaFoldDB" id="A0A1G2B2C0"/>
<proteinExistence type="inferred from homology"/>
<keyword evidence="2 5" id="KW-0645">Protease</keyword>
<feature type="active site" description="Charge relay system" evidence="5">
    <location>
        <position position="378"/>
    </location>
</feature>
<dbReference type="InterPro" id="IPR022398">
    <property type="entry name" value="Peptidase_S8_His-AS"/>
</dbReference>
<evidence type="ECO:0000256" key="7">
    <source>
        <dbReference type="SAM" id="Phobius"/>
    </source>
</evidence>
<keyword evidence="7" id="KW-0472">Membrane</keyword>
<comment type="similarity">
    <text evidence="1 5 6">Belongs to the peptidase S8 family.</text>
</comment>
<evidence type="ECO:0000256" key="3">
    <source>
        <dbReference type="ARBA" id="ARBA00022801"/>
    </source>
</evidence>
<keyword evidence="7" id="KW-0812">Transmembrane</keyword>
<dbReference type="Pfam" id="PF00082">
    <property type="entry name" value="Peptidase_S8"/>
    <property type="match status" value="1"/>
</dbReference>
<reference evidence="9 10" key="1">
    <citation type="journal article" date="2016" name="Nat. Commun.">
        <title>Thousands of microbial genomes shed light on interconnected biogeochemical processes in an aquifer system.</title>
        <authorList>
            <person name="Anantharaman K."/>
            <person name="Brown C.T."/>
            <person name="Hug L.A."/>
            <person name="Sharon I."/>
            <person name="Castelle C.J."/>
            <person name="Probst A.J."/>
            <person name="Thomas B.C."/>
            <person name="Singh A."/>
            <person name="Wilkins M.J."/>
            <person name="Karaoz U."/>
            <person name="Brodie E.L."/>
            <person name="Williams K.H."/>
            <person name="Hubbard S.S."/>
            <person name="Banfield J.F."/>
        </authorList>
    </citation>
    <scope>NUCLEOTIDE SEQUENCE [LARGE SCALE GENOMIC DNA]</scope>
</reference>
<feature type="transmembrane region" description="Helical" evidence="7">
    <location>
        <begin position="21"/>
        <end position="45"/>
    </location>
</feature>
<evidence type="ECO:0000256" key="4">
    <source>
        <dbReference type="ARBA" id="ARBA00022825"/>
    </source>
</evidence>
<dbReference type="InterPro" id="IPR018247">
    <property type="entry name" value="EF_Hand_1_Ca_BS"/>
</dbReference>
<dbReference type="PROSITE" id="PS00137">
    <property type="entry name" value="SUBTILASE_HIS"/>
    <property type="match status" value="1"/>
</dbReference>
<dbReference type="InterPro" id="IPR036852">
    <property type="entry name" value="Peptidase_S8/S53_dom_sf"/>
</dbReference>
<dbReference type="GO" id="GO:0006508">
    <property type="term" value="P:proteolysis"/>
    <property type="evidence" value="ECO:0007669"/>
    <property type="project" value="UniProtKB-KW"/>
</dbReference>
<dbReference type="InterPro" id="IPR016134">
    <property type="entry name" value="Dockerin_dom"/>
</dbReference>
<dbReference type="EMBL" id="MHKE01000015">
    <property type="protein sequence ID" value="OGY83105.1"/>
    <property type="molecule type" value="Genomic_DNA"/>
</dbReference>
<dbReference type="InterPro" id="IPR036439">
    <property type="entry name" value="Dockerin_dom_sf"/>
</dbReference>
<gene>
    <name evidence="9" type="ORF">A2898_02395</name>
</gene>
<evidence type="ECO:0000256" key="6">
    <source>
        <dbReference type="RuleBase" id="RU003355"/>
    </source>
</evidence>
<dbReference type="Gene3D" id="3.40.50.200">
    <property type="entry name" value="Peptidase S8/S53 domain"/>
    <property type="match status" value="1"/>
</dbReference>
<dbReference type="PROSITE" id="PS00136">
    <property type="entry name" value="SUBTILASE_ASP"/>
    <property type="match status" value="1"/>
</dbReference>
<keyword evidence="3 5" id="KW-0378">Hydrolase</keyword>
<evidence type="ECO:0000259" key="8">
    <source>
        <dbReference type="PROSITE" id="PS51766"/>
    </source>
</evidence>
<dbReference type="PANTHER" id="PTHR43806">
    <property type="entry name" value="PEPTIDASE S8"/>
    <property type="match status" value="1"/>
</dbReference>
<keyword evidence="7" id="KW-1133">Transmembrane helix</keyword>
<dbReference type="Pfam" id="PF00404">
    <property type="entry name" value="Dockerin_1"/>
    <property type="match status" value="1"/>
</dbReference>
<evidence type="ECO:0000313" key="10">
    <source>
        <dbReference type="Proteomes" id="UP000179164"/>
    </source>
</evidence>
<evidence type="ECO:0000256" key="5">
    <source>
        <dbReference type="PROSITE-ProRule" id="PRU01240"/>
    </source>
</evidence>
<sequence length="698" mass="75502">MKSKQVAPLTHTAVLTHIESGVYVSISVMMLGALIGGFGFVMAFAKGFEAPVASPTPDASASVVSFSEFIFPDDGENTNEYLIRLREAATVADVEQFMEVTKSDEKTPVDARSSIADAFTSVKPAFPELETVNSENAGGGKFSNWYLVSFTGPSIDIKSVERLLGSTELIESVEPNAVFTIAELALARPRTPYPEPALDPSDPFLYTSRSWGQLYPDTWPLKMISAKNAWDVLYLKRGDINQDGKIDQQDVKLLDQNINEDLTALVSPWERGDVNGDEGLDQGDVDYLAAHLTGGPAPVDYSKNSATIAVIDTGIDATHEDLQGRIWTNVDEVADNSIDDDGNGFVDDVHGWDFTHCVGSQCAVEKSEDNDPRDQHGHGTHVAGTLVANINNQKGIVGVCPYCTVMPIQGIDSTGYGYLDDLARSVLYAVDSGADVINMSWISVIQSDLLHSVITYASQQGVVLVAGAGNSNSNVGSYVPAGYDEVITVTSVDHFGVKSDFSNWGKVDVAAPGGDSIRVHNGYEQSPFTGRNILSLRAAGTDMYGDGTSIVKNLYYRARGTSMSSPHVSGLAGLVITRHPEFTGEQVRETIEESAIDAMHVPYACEAHSDSATCSTSPSATCYWGIEFNEVDNSYCRQYDAFDPCEADPQCVWFWDLYSCVGGVKQCQSWDVEYGPGADQYTGSGIINAYRALYYHPS</sequence>
<dbReference type="SUPFAM" id="SSF63446">
    <property type="entry name" value="Type I dockerin domain"/>
    <property type="match status" value="1"/>
</dbReference>
<dbReference type="PANTHER" id="PTHR43806:SF11">
    <property type="entry name" value="CEREVISIN-RELATED"/>
    <property type="match status" value="1"/>
</dbReference>
<dbReference type="CDD" id="cd07473">
    <property type="entry name" value="Peptidases_S8_Subtilisin_like"/>
    <property type="match status" value="1"/>
</dbReference>
<accession>A0A1G2B2C0</accession>
<dbReference type="InterPro" id="IPR034204">
    <property type="entry name" value="PfSUB1-like_cat_dom"/>
</dbReference>
<dbReference type="InterPro" id="IPR015500">
    <property type="entry name" value="Peptidase_S8_subtilisin-rel"/>
</dbReference>
<dbReference type="SUPFAM" id="SSF52743">
    <property type="entry name" value="Subtilisin-like"/>
    <property type="match status" value="1"/>
</dbReference>
<evidence type="ECO:0000256" key="1">
    <source>
        <dbReference type="ARBA" id="ARBA00011073"/>
    </source>
</evidence>
<protein>
    <recommendedName>
        <fullName evidence="8">Dockerin domain-containing protein</fullName>
    </recommendedName>
</protein>
<dbReference type="InterPro" id="IPR023828">
    <property type="entry name" value="Peptidase_S8_Ser-AS"/>
</dbReference>
<dbReference type="InterPro" id="IPR050131">
    <property type="entry name" value="Peptidase_S8_subtilisin-like"/>
</dbReference>
<evidence type="ECO:0000313" key="9">
    <source>
        <dbReference type="EMBL" id="OGY83105.1"/>
    </source>
</evidence>
<dbReference type="GO" id="GO:0000272">
    <property type="term" value="P:polysaccharide catabolic process"/>
    <property type="evidence" value="ECO:0007669"/>
    <property type="project" value="InterPro"/>
</dbReference>
<feature type="active site" description="Charge relay system" evidence="5">
    <location>
        <position position="312"/>
    </location>
</feature>
<dbReference type="PROSITE" id="PS51766">
    <property type="entry name" value="DOCKERIN"/>
    <property type="match status" value="1"/>
</dbReference>
<organism evidence="9 10">
    <name type="scientific">Candidatus Kerfeldbacteria bacterium RIFCSPLOWO2_01_FULL_48_11</name>
    <dbReference type="NCBI Taxonomy" id="1798543"/>
    <lineage>
        <taxon>Bacteria</taxon>
        <taxon>Candidatus Kerfeldiibacteriota</taxon>
    </lineage>
</organism>
<dbReference type="InterPro" id="IPR023827">
    <property type="entry name" value="Peptidase_S8_Asp-AS"/>
</dbReference>
<name>A0A1G2B2C0_9BACT</name>
<comment type="caution">
    <text evidence="9">The sequence shown here is derived from an EMBL/GenBank/DDBJ whole genome shotgun (WGS) entry which is preliminary data.</text>
</comment>
<dbReference type="PROSITE" id="PS00018">
    <property type="entry name" value="EF_HAND_1"/>
    <property type="match status" value="1"/>
</dbReference>
<feature type="domain" description="Dockerin" evidence="8">
    <location>
        <begin position="233"/>
        <end position="299"/>
    </location>
</feature>
<dbReference type="GO" id="GO:0004553">
    <property type="term" value="F:hydrolase activity, hydrolyzing O-glycosyl compounds"/>
    <property type="evidence" value="ECO:0007669"/>
    <property type="project" value="InterPro"/>
</dbReference>
<feature type="active site" description="Charge relay system" evidence="5">
    <location>
        <position position="562"/>
    </location>
</feature>
<dbReference type="GO" id="GO:0004252">
    <property type="term" value="F:serine-type endopeptidase activity"/>
    <property type="evidence" value="ECO:0007669"/>
    <property type="project" value="UniProtKB-UniRule"/>
</dbReference>
<dbReference type="STRING" id="1798543.A2898_02395"/>
<dbReference type="InterPro" id="IPR002105">
    <property type="entry name" value="Dockerin_1_rpt"/>
</dbReference>
<dbReference type="PRINTS" id="PR00723">
    <property type="entry name" value="SUBTILISIN"/>
</dbReference>
<dbReference type="Proteomes" id="UP000179164">
    <property type="component" value="Unassembled WGS sequence"/>
</dbReference>
<evidence type="ECO:0000256" key="2">
    <source>
        <dbReference type="ARBA" id="ARBA00022670"/>
    </source>
</evidence>
<dbReference type="PROSITE" id="PS00138">
    <property type="entry name" value="SUBTILASE_SER"/>
    <property type="match status" value="1"/>
</dbReference>
<dbReference type="InterPro" id="IPR000209">
    <property type="entry name" value="Peptidase_S8/S53_dom"/>
</dbReference>
<dbReference type="Gene3D" id="1.10.1330.10">
    <property type="entry name" value="Dockerin domain"/>
    <property type="match status" value="1"/>
</dbReference>
<keyword evidence="4 5" id="KW-0720">Serine protease</keyword>
<dbReference type="PROSITE" id="PS51892">
    <property type="entry name" value="SUBTILASE"/>
    <property type="match status" value="1"/>
</dbReference>